<dbReference type="Gene3D" id="3.10.350.10">
    <property type="entry name" value="LysM domain"/>
    <property type="match status" value="1"/>
</dbReference>
<name>A0A4R1AW61_9BACI</name>
<dbReference type="Gene3D" id="3.30.70.60">
    <property type="match status" value="1"/>
</dbReference>
<keyword evidence="6" id="KW-1185">Reference proteome</keyword>
<feature type="compositionally biased region" description="Acidic residues" evidence="2">
    <location>
        <begin position="113"/>
        <end position="139"/>
    </location>
</feature>
<protein>
    <submittedName>
        <fullName evidence="5">LysM peptidoglycan-binding domain-containing protein</fullName>
    </submittedName>
</protein>
<feature type="region of interest" description="Disordered" evidence="2">
    <location>
        <begin position="226"/>
        <end position="268"/>
    </location>
</feature>
<dbReference type="OrthoDB" id="2427034at2"/>
<dbReference type="STRING" id="1742358.GCA_001439605_04017"/>
<evidence type="ECO:0000256" key="3">
    <source>
        <dbReference type="SAM" id="Phobius"/>
    </source>
</evidence>
<accession>A0A4R1AW61</accession>
<dbReference type="Proteomes" id="UP000293846">
    <property type="component" value="Unassembled WGS sequence"/>
</dbReference>
<dbReference type="RefSeq" id="WP_131237892.1">
    <property type="nucleotide sequence ID" value="NZ_SJTH01000033.1"/>
</dbReference>
<keyword evidence="3" id="KW-1133">Transmembrane helix</keyword>
<dbReference type="AlphaFoldDB" id="A0A4R1AW61"/>
<dbReference type="InterPro" id="IPR036779">
    <property type="entry name" value="LysM_dom_sf"/>
</dbReference>
<sequence length="333" mass="37556">MNRSLQKNNILLIILSIFLLTAFFVGIYFFWLYPKTEKVKLKEMELQSQEQLLAALKNKGENTEKQSVESTIHLQEQVPVKPMAQQLLLDIEKAEVVSGSFVANMTFQDGEAIELDDSQNVDAENSEEAETDGTAEEESSTPLPEGVEKITVNLTIESQSYFEFESFLQILENLNRIVVVEAIDFTANEEIIEESQENTPITYQVTLSAFYMPTLSDLIEQLPKIETPKPANKKNPFSSFGEYSNEKVRNNQSNSINSSNNSNVESENGETAIVNENENTTNHVVKPGDTIYNLAMKYYHSNKGIAIMREANRLKDNKIITGQVLIIPLAKNE</sequence>
<evidence type="ECO:0000313" key="6">
    <source>
        <dbReference type="Proteomes" id="UP000293846"/>
    </source>
</evidence>
<dbReference type="CDD" id="cd00118">
    <property type="entry name" value="LysM"/>
    <property type="match status" value="1"/>
</dbReference>
<evidence type="ECO:0000259" key="4">
    <source>
        <dbReference type="PROSITE" id="PS51782"/>
    </source>
</evidence>
<gene>
    <name evidence="5" type="ORF">E0Y62_19555</name>
</gene>
<proteinExistence type="predicted"/>
<feature type="coiled-coil region" evidence="1">
    <location>
        <begin position="39"/>
        <end position="66"/>
    </location>
</feature>
<keyword evidence="3" id="KW-0472">Membrane</keyword>
<dbReference type="PROSITE" id="PS51782">
    <property type="entry name" value="LYSM"/>
    <property type="match status" value="1"/>
</dbReference>
<comment type="caution">
    <text evidence="5">The sequence shown here is derived from an EMBL/GenBank/DDBJ whole genome shotgun (WGS) entry which is preliminary data.</text>
</comment>
<evidence type="ECO:0000256" key="1">
    <source>
        <dbReference type="SAM" id="Coils"/>
    </source>
</evidence>
<dbReference type="InterPro" id="IPR018392">
    <property type="entry name" value="LysM"/>
</dbReference>
<dbReference type="SMART" id="SM00257">
    <property type="entry name" value="LysM"/>
    <property type="match status" value="1"/>
</dbReference>
<dbReference type="EMBL" id="SJTH01000033">
    <property type="protein sequence ID" value="TCJ02432.1"/>
    <property type="molecule type" value="Genomic_DNA"/>
</dbReference>
<evidence type="ECO:0000313" key="5">
    <source>
        <dbReference type="EMBL" id="TCJ02432.1"/>
    </source>
</evidence>
<feature type="domain" description="LysM" evidence="4">
    <location>
        <begin position="281"/>
        <end position="327"/>
    </location>
</feature>
<organism evidence="5 6">
    <name type="scientific">Cytobacillus praedii</name>
    <dbReference type="NCBI Taxonomy" id="1742358"/>
    <lineage>
        <taxon>Bacteria</taxon>
        <taxon>Bacillati</taxon>
        <taxon>Bacillota</taxon>
        <taxon>Bacilli</taxon>
        <taxon>Bacillales</taxon>
        <taxon>Bacillaceae</taxon>
        <taxon>Cytobacillus</taxon>
    </lineage>
</organism>
<keyword evidence="1" id="KW-0175">Coiled coil</keyword>
<feature type="compositionally biased region" description="Low complexity" evidence="2">
    <location>
        <begin position="250"/>
        <end position="266"/>
    </location>
</feature>
<reference evidence="5 6" key="1">
    <citation type="submission" date="2019-03" db="EMBL/GenBank/DDBJ databases">
        <authorList>
            <person name="Jensen L."/>
            <person name="Storgaard J."/>
            <person name="Sulaj E."/>
            <person name="Schramm A."/>
            <person name="Marshall I.P.G."/>
        </authorList>
    </citation>
    <scope>NUCLEOTIDE SEQUENCE [LARGE SCALE GENOMIC DNA]</scope>
    <source>
        <strain evidence="5 6">2017H2G3</strain>
    </source>
</reference>
<keyword evidence="3" id="KW-0812">Transmembrane</keyword>
<evidence type="ECO:0000256" key="2">
    <source>
        <dbReference type="SAM" id="MobiDB-lite"/>
    </source>
</evidence>
<dbReference type="Pfam" id="PF01476">
    <property type="entry name" value="LysM"/>
    <property type="match status" value="1"/>
</dbReference>
<dbReference type="SUPFAM" id="SSF54106">
    <property type="entry name" value="LysM domain"/>
    <property type="match status" value="1"/>
</dbReference>
<dbReference type="InterPro" id="IPR014717">
    <property type="entry name" value="Transl_elong_EF1B/ribsomal_bS6"/>
</dbReference>
<feature type="transmembrane region" description="Helical" evidence="3">
    <location>
        <begin position="12"/>
        <end position="33"/>
    </location>
</feature>
<feature type="region of interest" description="Disordered" evidence="2">
    <location>
        <begin position="113"/>
        <end position="145"/>
    </location>
</feature>